<protein>
    <recommendedName>
        <fullName evidence="1">DUF4935 domain-containing protein</fullName>
    </recommendedName>
</protein>
<dbReference type="EMBL" id="AP019798">
    <property type="protein sequence ID" value="BBL87442.1"/>
    <property type="molecule type" value="Genomic_DNA"/>
</dbReference>
<dbReference type="Pfam" id="PF16289">
    <property type="entry name" value="PIN_12"/>
    <property type="match status" value="1"/>
</dbReference>
<feature type="domain" description="DUF4935" evidence="1">
    <location>
        <begin position="4"/>
        <end position="181"/>
    </location>
</feature>
<dbReference type="AlphaFoldDB" id="A0A510I1L7"/>
<dbReference type="RefSeq" id="WP_143691670.1">
    <property type="nucleotide sequence ID" value="NZ_AP019798.1"/>
</dbReference>
<reference evidence="3" key="1">
    <citation type="submission" date="2019-07" db="EMBL/GenBank/DDBJ databases">
        <title>Complete Genome Sequences of Vibrion rotiferianus strain AM7.</title>
        <authorList>
            <person name="Miyazaki K."/>
            <person name="Wiseschart A."/>
            <person name="Pootanakit K."/>
            <person name="Ishimori K."/>
            <person name="Kitahara K."/>
        </authorList>
    </citation>
    <scope>NUCLEOTIDE SEQUENCE [LARGE SCALE GENOMIC DNA]</scope>
    <source>
        <strain evidence="3">AM7</strain>
    </source>
</reference>
<sequence length="335" mass="38197">MFYIFLDTCVLLDISTKKHDLPLVSALEELVASGVITLVVTDLVVEEYERNKEDVANKTAKRLSQEFKQVKAVVSEFADDKQAETIDVLNDINARLPLLTDANYVTIHRVERLIESAKKISISERSKVAAVQRGLDKRAPFHISKNSVADAVIIEQFYEFSQSVDGGSGYCFFITHNHNDFSAKDHRQPHSDFGDIFNDTNVLYFNNLASAIDKIDGDVLGDIEFEYDYAEETRGLREILDAMDELVDKVWYNRHQNRMWGIENGEIEIVPEGTERYGNNVIHENILKGAMKSAKRVEDSYDDVGPWSDFEWGMINGKLSALRWVLGDEWDMLDT</sequence>
<dbReference type="Proteomes" id="UP000315115">
    <property type="component" value="Chromosome 1"/>
</dbReference>
<dbReference type="InterPro" id="IPR032557">
    <property type="entry name" value="DUF4935"/>
</dbReference>
<evidence type="ECO:0000313" key="3">
    <source>
        <dbReference type="Proteomes" id="UP000315115"/>
    </source>
</evidence>
<name>A0A510I1L7_9VIBR</name>
<evidence type="ECO:0000313" key="2">
    <source>
        <dbReference type="EMBL" id="BBL87442.1"/>
    </source>
</evidence>
<accession>A0A510I1L7</accession>
<evidence type="ECO:0000259" key="1">
    <source>
        <dbReference type="Pfam" id="PF16289"/>
    </source>
</evidence>
<gene>
    <name evidence="2" type="ORF">VroAM7_00950</name>
</gene>
<proteinExistence type="predicted"/>
<organism evidence="2 3">
    <name type="scientific">Vibrio rotiferianus</name>
    <dbReference type="NCBI Taxonomy" id="190895"/>
    <lineage>
        <taxon>Bacteria</taxon>
        <taxon>Pseudomonadati</taxon>
        <taxon>Pseudomonadota</taxon>
        <taxon>Gammaproteobacteria</taxon>
        <taxon>Vibrionales</taxon>
        <taxon>Vibrionaceae</taxon>
        <taxon>Vibrio</taxon>
    </lineage>
</organism>